<dbReference type="Pfam" id="PF07238">
    <property type="entry name" value="PilZ"/>
    <property type="match status" value="1"/>
</dbReference>
<evidence type="ECO:0000313" key="3">
    <source>
        <dbReference type="Proteomes" id="UP001162734"/>
    </source>
</evidence>
<reference evidence="3" key="1">
    <citation type="journal article" date="2022" name="Int. J. Syst. Evol. Microbiol.">
        <title>Anaeromyxobacter oryzae sp. nov., Anaeromyxobacter diazotrophicus sp. nov. and Anaeromyxobacter paludicola sp. nov., isolated from paddy soils.</title>
        <authorList>
            <person name="Itoh H."/>
            <person name="Xu Z."/>
            <person name="Mise K."/>
            <person name="Masuda Y."/>
            <person name="Ushijima N."/>
            <person name="Hayakawa C."/>
            <person name="Shiratori Y."/>
            <person name="Senoo K."/>
        </authorList>
    </citation>
    <scope>NUCLEOTIDE SEQUENCE [LARGE SCALE GENOMIC DNA]</scope>
    <source>
        <strain evidence="3">Red630</strain>
    </source>
</reference>
<protein>
    <recommendedName>
        <fullName evidence="1">PilZ domain-containing protein</fullName>
    </recommendedName>
</protein>
<dbReference type="Proteomes" id="UP001162734">
    <property type="component" value="Chromosome"/>
</dbReference>
<dbReference type="InterPro" id="IPR011752">
    <property type="entry name" value="PilV_Myxo-type"/>
</dbReference>
<accession>A0ABN6N6A5</accession>
<dbReference type="Gene3D" id="2.40.10.220">
    <property type="entry name" value="predicted glycosyltransferase like domains"/>
    <property type="match status" value="1"/>
</dbReference>
<dbReference type="SUPFAM" id="SSF141371">
    <property type="entry name" value="PilZ domain-like"/>
    <property type="match status" value="1"/>
</dbReference>
<keyword evidence="3" id="KW-1185">Reference proteome</keyword>
<gene>
    <name evidence="2" type="ORF">AMPC_18030</name>
</gene>
<organism evidence="2 3">
    <name type="scientific">Anaeromyxobacter paludicola</name>
    <dbReference type="NCBI Taxonomy" id="2918171"/>
    <lineage>
        <taxon>Bacteria</taxon>
        <taxon>Pseudomonadati</taxon>
        <taxon>Myxococcota</taxon>
        <taxon>Myxococcia</taxon>
        <taxon>Myxococcales</taxon>
        <taxon>Cystobacterineae</taxon>
        <taxon>Anaeromyxobacteraceae</taxon>
        <taxon>Anaeromyxobacter</taxon>
    </lineage>
</organism>
<dbReference type="EMBL" id="AP025592">
    <property type="protein sequence ID" value="BDG08690.1"/>
    <property type="molecule type" value="Genomic_DNA"/>
</dbReference>
<dbReference type="RefSeq" id="WP_248345879.1">
    <property type="nucleotide sequence ID" value="NZ_AP025592.1"/>
</dbReference>
<feature type="domain" description="PilZ" evidence="1">
    <location>
        <begin position="4"/>
        <end position="101"/>
    </location>
</feature>
<evidence type="ECO:0000259" key="1">
    <source>
        <dbReference type="Pfam" id="PF07238"/>
    </source>
</evidence>
<evidence type="ECO:0000313" key="2">
    <source>
        <dbReference type="EMBL" id="BDG08690.1"/>
    </source>
</evidence>
<sequence>MAENRVHPRAPIELKVEYKRLNRFFADYTRNISKGGTFIATAHPLPLGTRFVFRLALPAQAEPLELLGEVVRASVGEASDPTGMGIRFIFDDDRARSAFAAKVEGIMAASLGEELARKLVAQERN</sequence>
<proteinExistence type="predicted"/>
<dbReference type="NCBIfam" id="TIGR02266">
    <property type="entry name" value="gmx_TIGR02266"/>
    <property type="match status" value="1"/>
</dbReference>
<dbReference type="InterPro" id="IPR009875">
    <property type="entry name" value="PilZ_domain"/>
</dbReference>
<name>A0ABN6N6A5_9BACT</name>